<dbReference type="Pfam" id="PF13649">
    <property type="entry name" value="Methyltransf_25"/>
    <property type="match status" value="1"/>
</dbReference>
<dbReference type="Proteomes" id="UP001628193">
    <property type="component" value="Unassembled WGS sequence"/>
</dbReference>
<dbReference type="EMBL" id="BAAFGK010000004">
    <property type="protein sequence ID" value="GAB0057833.1"/>
    <property type="molecule type" value="Genomic_DNA"/>
</dbReference>
<dbReference type="CDD" id="cd02440">
    <property type="entry name" value="AdoMet_MTases"/>
    <property type="match status" value="1"/>
</dbReference>
<keyword evidence="3" id="KW-1185">Reference proteome</keyword>
<comment type="caution">
    <text evidence="2">The sequence shown here is derived from an EMBL/GenBank/DDBJ whole genome shotgun (WGS) entry which is preliminary data.</text>
</comment>
<evidence type="ECO:0000259" key="1">
    <source>
        <dbReference type="Pfam" id="PF13649"/>
    </source>
</evidence>
<feature type="domain" description="Methyltransferase" evidence="1">
    <location>
        <begin position="115"/>
        <end position="193"/>
    </location>
</feature>
<name>A0ABQ0CAD4_9PROT</name>
<accession>A0ABQ0CAD4</accession>
<dbReference type="InterPro" id="IPR029063">
    <property type="entry name" value="SAM-dependent_MTases_sf"/>
</dbReference>
<sequence length="345" mass="40244">MISSYYSDKLDSLKDIFATDHVGISEEGLMVDGRLYPIVGDVIVLLSPEEYPPFLRGDRNLDSARSAGSETMDREIQFTFGEEWKTFNRVLPEHRVEFDRYFDLVNLATLKNSRVCDLGCGIGRWNYWLADRCRELVLVDFSDAIFVARENLRTKPQVIYFLGDLTRLPFREGFADFLFCLGVLHHLPDDALEMTKKLGAYASRLLIYLYYALDNRPFYFRWLLNGVTVMRRILHTLHHPLARSFLTWLLTLTLYLPLVGLGHLLERFQRGKLVPLYEGYANKSILRIRQDVYDRFFTSIEQRVTRAQILALQSHFDTITISDNMPYWHFLCESAARSDHEGTRS</sequence>
<proteinExistence type="predicted"/>
<dbReference type="SUPFAM" id="SSF53335">
    <property type="entry name" value="S-adenosyl-L-methionine-dependent methyltransferases"/>
    <property type="match status" value="1"/>
</dbReference>
<dbReference type="RefSeq" id="WP_420905521.1">
    <property type="nucleotide sequence ID" value="NZ_BAAFGK010000004.1"/>
</dbReference>
<dbReference type="Gene3D" id="3.40.50.150">
    <property type="entry name" value="Vaccinia Virus protein VP39"/>
    <property type="match status" value="1"/>
</dbReference>
<organism evidence="2 3">
    <name type="scientific">Candidatus Magnetaquiglobus chichijimensis</name>
    <dbReference type="NCBI Taxonomy" id="3141448"/>
    <lineage>
        <taxon>Bacteria</taxon>
        <taxon>Pseudomonadati</taxon>
        <taxon>Pseudomonadota</taxon>
        <taxon>Magnetococcia</taxon>
        <taxon>Magnetococcales</taxon>
        <taxon>Candidatus Magnetaquicoccaceae</taxon>
        <taxon>Candidatus Magnetaquiglobus</taxon>
    </lineage>
</organism>
<evidence type="ECO:0000313" key="3">
    <source>
        <dbReference type="Proteomes" id="UP001628193"/>
    </source>
</evidence>
<reference evidence="2 3" key="2">
    <citation type="submission" date="2024-09" db="EMBL/GenBank/DDBJ databases">
        <title>Draft genome sequence of Candidatus Magnetaquicoccaceae bacterium FCR-1.</title>
        <authorList>
            <person name="Shimoshige H."/>
            <person name="Shimamura S."/>
            <person name="Taoka A."/>
            <person name="Kobayashi H."/>
            <person name="Maekawa T."/>
        </authorList>
    </citation>
    <scope>NUCLEOTIDE SEQUENCE [LARGE SCALE GENOMIC DNA]</scope>
    <source>
        <strain evidence="2 3">FCR-1</strain>
    </source>
</reference>
<gene>
    <name evidence="2" type="ORF">SIID45300_02167</name>
</gene>
<protein>
    <recommendedName>
        <fullName evidence="1">Methyltransferase domain-containing protein</fullName>
    </recommendedName>
</protein>
<reference evidence="2 3" key="1">
    <citation type="submission" date="2024-05" db="EMBL/GenBank/DDBJ databases">
        <authorList>
            <consortium name="Candidatus Magnetaquicoccaceae bacterium FCR-1 genome sequencing consortium"/>
            <person name="Shimoshige H."/>
            <person name="Shimamura S."/>
            <person name="Taoka A."/>
            <person name="Kobayashi H."/>
            <person name="Maekawa T."/>
        </authorList>
    </citation>
    <scope>NUCLEOTIDE SEQUENCE [LARGE SCALE GENOMIC DNA]</scope>
    <source>
        <strain evidence="2 3">FCR-1</strain>
    </source>
</reference>
<evidence type="ECO:0000313" key="2">
    <source>
        <dbReference type="EMBL" id="GAB0057833.1"/>
    </source>
</evidence>
<dbReference type="InterPro" id="IPR041698">
    <property type="entry name" value="Methyltransf_25"/>
</dbReference>